<evidence type="ECO:0000313" key="3">
    <source>
        <dbReference type="Proteomes" id="UP000663880"/>
    </source>
</evidence>
<comment type="caution">
    <text evidence="2">The sequence shown here is derived from an EMBL/GenBank/DDBJ whole genome shotgun (WGS) entry which is preliminary data.</text>
</comment>
<dbReference type="OrthoDB" id="10021571at2759"/>
<gene>
    <name evidence="2" type="ORF">PMACD_LOCUS1209</name>
</gene>
<proteinExistence type="predicted"/>
<name>A0A821M244_9NEOP</name>
<evidence type="ECO:0000313" key="2">
    <source>
        <dbReference type="EMBL" id="CAF4759284.1"/>
    </source>
</evidence>
<feature type="region of interest" description="Disordered" evidence="1">
    <location>
        <begin position="46"/>
        <end position="65"/>
    </location>
</feature>
<feature type="compositionally biased region" description="Polar residues" evidence="1">
    <location>
        <begin position="116"/>
        <end position="130"/>
    </location>
</feature>
<dbReference type="EMBL" id="CAJOBZ010000002">
    <property type="protein sequence ID" value="CAF4759284.1"/>
    <property type="molecule type" value="Genomic_DNA"/>
</dbReference>
<reference evidence="2" key="1">
    <citation type="submission" date="2021-02" db="EMBL/GenBank/DDBJ databases">
        <authorList>
            <person name="Steward A R."/>
        </authorList>
    </citation>
    <scope>NUCLEOTIDE SEQUENCE</scope>
</reference>
<dbReference type="Proteomes" id="UP000663880">
    <property type="component" value="Unassembled WGS sequence"/>
</dbReference>
<sequence length="171" mass="19157">MKTLINASTERADEFSEYLKNQKSVTIHVECRKNYTRKCSIAAAIKRQHKEQEASTSTKSPPRTRARVGEIFTEAGAAFNKLAEMTMTLHPLAEQSTNAHAKTPTKRKTTDERISTHSGPTNQNPGHTKQSVGMHHVTLNMLNAQENEMDVDDMGRDVKLEFESSTEEVVT</sequence>
<keyword evidence="3" id="KW-1185">Reference proteome</keyword>
<feature type="region of interest" description="Disordered" evidence="1">
    <location>
        <begin position="91"/>
        <end position="130"/>
    </location>
</feature>
<dbReference type="AlphaFoldDB" id="A0A821M244"/>
<protein>
    <submittedName>
        <fullName evidence="2">Uncharacterized protein</fullName>
    </submittedName>
</protein>
<evidence type="ECO:0000256" key="1">
    <source>
        <dbReference type="SAM" id="MobiDB-lite"/>
    </source>
</evidence>
<accession>A0A821M244</accession>
<organism evidence="2 3">
    <name type="scientific">Pieris macdunnoughi</name>
    <dbReference type="NCBI Taxonomy" id="345717"/>
    <lineage>
        <taxon>Eukaryota</taxon>
        <taxon>Metazoa</taxon>
        <taxon>Ecdysozoa</taxon>
        <taxon>Arthropoda</taxon>
        <taxon>Hexapoda</taxon>
        <taxon>Insecta</taxon>
        <taxon>Pterygota</taxon>
        <taxon>Neoptera</taxon>
        <taxon>Endopterygota</taxon>
        <taxon>Lepidoptera</taxon>
        <taxon>Glossata</taxon>
        <taxon>Ditrysia</taxon>
        <taxon>Papilionoidea</taxon>
        <taxon>Pieridae</taxon>
        <taxon>Pierinae</taxon>
        <taxon>Pieris</taxon>
    </lineage>
</organism>